<organism evidence="3 4">
    <name type="scientific">Sphingobium fontiphilum</name>
    <dbReference type="NCBI Taxonomy" id="944425"/>
    <lineage>
        <taxon>Bacteria</taxon>
        <taxon>Pseudomonadati</taxon>
        <taxon>Pseudomonadota</taxon>
        <taxon>Alphaproteobacteria</taxon>
        <taxon>Sphingomonadales</taxon>
        <taxon>Sphingomonadaceae</taxon>
        <taxon>Sphingobium</taxon>
    </lineage>
</organism>
<name>A0A7W6DLG5_9SPHN</name>
<dbReference type="InterPro" id="IPR001753">
    <property type="entry name" value="Enoyl-CoA_hydra/iso"/>
</dbReference>
<dbReference type="GO" id="GO:0016829">
    <property type="term" value="F:lyase activity"/>
    <property type="evidence" value="ECO:0007669"/>
    <property type="project" value="UniProtKB-KW"/>
</dbReference>
<keyword evidence="4" id="KW-1185">Reference proteome</keyword>
<dbReference type="RefSeq" id="WP_183956545.1">
    <property type="nucleotide sequence ID" value="NZ_JACIEB010000010.1"/>
</dbReference>
<dbReference type="Gene3D" id="1.10.12.10">
    <property type="entry name" value="Lyase 2-enoyl-coa Hydratase, Chain A, domain 2"/>
    <property type="match status" value="1"/>
</dbReference>
<keyword evidence="3" id="KW-0413">Isomerase</keyword>
<evidence type="ECO:0000256" key="1">
    <source>
        <dbReference type="ARBA" id="ARBA00005254"/>
    </source>
</evidence>
<protein>
    <submittedName>
        <fullName evidence="3">2-(1,2-epoxy-1,2-dihydrophenyl)acetyl-CoA isomerase</fullName>
        <ecNumber evidence="3">5.3.3.18</ecNumber>
    </submittedName>
</protein>
<dbReference type="EC" id="5.3.3.18" evidence="3"/>
<evidence type="ECO:0000256" key="2">
    <source>
        <dbReference type="ARBA" id="ARBA00023239"/>
    </source>
</evidence>
<keyword evidence="2" id="KW-0456">Lyase</keyword>
<dbReference type="CDD" id="cd06558">
    <property type="entry name" value="crotonase-like"/>
    <property type="match status" value="1"/>
</dbReference>
<dbReference type="Proteomes" id="UP000552757">
    <property type="component" value="Unassembled WGS sequence"/>
</dbReference>
<dbReference type="EMBL" id="JACIEB010000010">
    <property type="protein sequence ID" value="MBB3983606.1"/>
    <property type="molecule type" value="Genomic_DNA"/>
</dbReference>
<dbReference type="AlphaFoldDB" id="A0A7W6DLG5"/>
<dbReference type="InterPro" id="IPR014748">
    <property type="entry name" value="Enoyl-CoA_hydra_C"/>
</dbReference>
<reference evidence="3 4" key="1">
    <citation type="submission" date="2020-08" db="EMBL/GenBank/DDBJ databases">
        <title>Genomic Encyclopedia of Type Strains, Phase IV (KMG-IV): sequencing the most valuable type-strain genomes for metagenomic binning, comparative biology and taxonomic classification.</title>
        <authorList>
            <person name="Goeker M."/>
        </authorList>
    </citation>
    <scope>NUCLEOTIDE SEQUENCE [LARGE SCALE GENOMIC DNA]</scope>
    <source>
        <strain evidence="3 4">DSM 29348</strain>
    </source>
</reference>
<dbReference type="GO" id="GO:0016853">
    <property type="term" value="F:isomerase activity"/>
    <property type="evidence" value="ECO:0007669"/>
    <property type="project" value="UniProtKB-KW"/>
</dbReference>
<comment type="similarity">
    <text evidence="1">Belongs to the enoyl-CoA hydratase/isomerase family.</text>
</comment>
<accession>A0A7W6DLG5</accession>
<dbReference type="GO" id="GO:0006635">
    <property type="term" value="P:fatty acid beta-oxidation"/>
    <property type="evidence" value="ECO:0007669"/>
    <property type="project" value="TreeGrafter"/>
</dbReference>
<dbReference type="PANTHER" id="PTHR11941:SF133">
    <property type="entry name" value="1,2-EPOXYPHENYLACETYL-COA ISOMERASE"/>
    <property type="match status" value="1"/>
</dbReference>
<proteinExistence type="inferred from homology"/>
<comment type="caution">
    <text evidence="3">The sequence shown here is derived from an EMBL/GenBank/DDBJ whole genome shotgun (WGS) entry which is preliminary data.</text>
</comment>
<sequence length="266" mass="26837">MTDEVGLTRDDASGGAIAIITLNRPDNGNAVNVGLARGLVEAAIAVDQDADVRCVVLTGAGRMFCAGGDIGLMLAAGDGAGGALSELAGILHMATSRLCRMAKPLVCAVNGPAAGAGLGMAIMGDIVIAGASAHFTPGYGGIGLTPDGGATWLLPRLIGLRRTQEMLLTNQRIGAEEAARIGLVTRMVDDGALMEDAMATARTLVASATGAIGAVRAQLLGSFGAGLEAQLEIEARGISAAAAGAEGREGVAAFMEKRRPDFARRR</sequence>
<dbReference type="Pfam" id="PF00378">
    <property type="entry name" value="ECH_1"/>
    <property type="match status" value="1"/>
</dbReference>
<gene>
    <name evidence="3" type="ORF">GGR44_003302</name>
</gene>
<evidence type="ECO:0000313" key="3">
    <source>
        <dbReference type="EMBL" id="MBB3983606.1"/>
    </source>
</evidence>
<dbReference type="PANTHER" id="PTHR11941">
    <property type="entry name" value="ENOYL-COA HYDRATASE-RELATED"/>
    <property type="match status" value="1"/>
</dbReference>
<dbReference type="Gene3D" id="3.90.226.10">
    <property type="entry name" value="2-enoyl-CoA Hydratase, Chain A, domain 1"/>
    <property type="match status" value="1"/>
</dbReference>
<evidence type="ECO:0000313" key="4">
    <source>
        <dbReference type="Proteomes" id="UP000552757"/>
    </source>
</evidence>
<dbReference type="InterPro" id="IPR029045">
    <property type="entry name" value="ClpP/crotonase-like_dom_sf"/>
</dbReference>
<dbReference type="SUPFAM" id="SSF52096">
    <property type="entry name" value="ClpP/crotonase"/>
    <property type="match status" value="1"/>
</dbReference>